<keyword evidence="2 7" id="KW-0812">Transmembrane</keyword>
<dbReference type="EMBL" id="BRXZ01000888">
    <property type="protein sequence ID" value="GMH56673.1"/>
    <property type="molecule type" value="Genomic_DNA"/>
</dbReference>
<dbReference type="Proteomes" id="UP001165082">
    <property type="component" value="Unassembled WGS sequence"/>
</dbReference>
<protein>
    <recommendedName>
        <fullName evidence="8">GOST seven transmembrane domain-containing protein</fullName>
    </recommendedName>
</protein>
<proteinExistence type="predicted"/>
<evidence type="ECO:0000256" key="6">
    <source>
        <dbReference type="SAM" id="MobiDB-lite"/>
    </source>
</evidence>
<feature type="region of interest" description="Disordered" evidence="6">
    <location>
        <begin position="111"/>
        <end position="142"/>
    </location>
</feature>
<name>A0A9W7DVN5_9STRA</name>
<dbReference type="InterPro" id="IPR009637">
    <property type="entry name" value="GPR107/GPR108-like"/>
</dbReference>
<evidence type="ECO:0000256" key="1">
    <source>
        <dbReference type="ARBA" id="ARBA00004141"/>
    </source>
</evidence>
<sequence length="142" mass="16678">MSWENLFRFVDMCCCAAVLFPIVWQIRALEEVVQENDKAVRTIEKLTLFRQFYILVVSYIYFTRIVVFLITTTLPYSYAYWTDLMSEGATLAFYVVVGWKFRPKERNPYLMVRSDSDDEGDDEDGLNMEEFGLEESEGEEGL</sequence>
<evidence type="ECO:0000313" key="10">
    <source>
        <dbReference type="Proteomes" id="UP001165082"/>
    </source>
</evidence>
<feature type="transmembrane region" description="Helical" evidence="7">
    <location>
        <begin position="78"/>
        <end position="97"/>
    </location>
</feature>
<keyword evidence="4 7" id="KW-1133">Transmembrane helix</keyword>
<evidence type="ECO:0000256" key="7">
    <source>
        <dbReference type="SAM" id="Phobius"/>
    </source>
</evidence>
<dbReference type="GO" id="GO:0005794">
    <property type="term" value="C:Golgi apparatus"/>
    <property type="evidence" value="ECO:0007669"/>
    <property type="project" value="TreeGrafter"/>
</dbReference>
<comment type="caution">
    <text evidence="9">The sequence shown here is derived from an EMBL/GenBank/DDBJ whole genome shotgun (WGS) entry which is preliminary data.</text>
</comment>
<keyword evidence="3" id="KW-0732">Signal</keyword>
<dbReference type="Pfam" id="PF06814">
    <property type="entry name" value="GOST_TM"/>
    <property type="match status" value="1"/>
</dbReference>
<feature type="transmembrane region" description="Helical" evidence="7">
    <location>
        <begin position="52"/>
        <end position="72"/>
    </location>
</feature>
<evidence type="ECO:0000313" key="9">
    <source>
        <dbReference type="EMBL" id="GMH56673.1"/>
    </source>
</evidence>
<dbReference type="InterPro" id="IPR053937">
    <property type="entry name" value="GOST_TM"/>
</dbReference>
<evidence type="ECO:0000256" key="2">
    <source>
        <dbReference type="ARBA" id="ARBA00022692"/>
    </source>
</evidence>
<keyword evidence="10" id="KW-1185">Reference proteome</keyword>
<feature type="compositionally biased region" description="Acidic residues" evidence="6">
    <location>
        <begin position="116"/>
        <end position="142"/>
    </location>
</feature>
<organism evidence="9 10">
    <name type="scientific">Triparma retinervis</name>
    <dbReference type="NCBI Taxonomy" id="2557542"/>
    <lineage>
        <taxon>Eukaryota</taxon>
        <taxon>Sar</taxon>
        <taxon>Stramenopiles</taxon>
        <taxon>Ochrophyta</taxon>
        <taxon>Bolidophyceae</taxon>
        <taxon>Parmales</taxon>
        <taxon>Triparmaceae</taxon>
        <taxon>Triparma</taxon>
    </lineage>
</organism>
<dbReference type="PANTHER" id="PTHR21229:SF2">
    <property type="entry name" value="RE59932P"/>
    <property type="match status" value="1"/>
</dbReference>
<feature type="domain" description="GOST seven transmembrane" evidence="8">
    <location>
        <begin position="6"/>
        <end position="106"/>
    </location>
</feature>
<accession>A0A9W7DVN5</accession>
<evidence type="ECO:0000256" key="3">
    <source>
        <dbReference type="ARBA" id="ARBA00022729"/>
    </source>
</evidence>
<gene>
    <name evidence="9" type="ORF">TrRE_jg3858</name>
</gene>
<dbReference type="OrthoDB" id="29657at2759"/>
<reference evidence="9" key="1">
    <citation type="submission" date="2022-07" db="EMBL/GenBank/DDBJ databases">
        <title>Genome analysis of Parmales, a sister group of diatoms, reveals the evolutionary specialization of diatoms from phago-mixotrophs to photoautotrophs.</title>
        <authorList>
            <person name="Ban H."/>
            <person name="Sato S."/>
            <person name="Yoshikawa S."/>
            <person name="Kazumasa Y."/>
            <person name="Nakamura Y."/>
            <person name="Ichinomiya M."/>
            <person name="Saitoh K."/>
            <person name="Sato N."/>
            <person name="Blanc-Mathieu R."/>
            <person name="Endo H."/>
            <person name="Kuwata A."/>
            <person name="Ogata H."/>
        </authorList>
    </citation>
    <scope>NUCLEOTIDE SEQUENCE</scope>
</reference>
<dbReference type="GO" id="GO:0016020">
    <property type="term" value="C:membrane"/>
    <property type="evidence" value="ECO:0007669"/>
    <property type="project" value="UniProtKB-SubCell"/>
</dbReference>
<comment type="subcellular location">
    <subcellularLocation>
        <location evidence="1">Membrane</location>
        <topology evidence="1">Multi-pass membrane protein</topology>
    </subcellularLocation>
</comment>
<evidence type="ECO:0000256" key="4">
    <source>
        <dbReference type="ARBA" id="ARBA00022989"/>
    </source>
</evidence>
<dbReference type="PANTHER" id="PTHR21229">
    <property type="entry name" value="LUNG SEVEN TRANSMEMBRANE RECEPTOR"/>
    <property type="match status" value="1"/>
</dbReference>
<evidence type="ECO:0000259" key="8">
    <source>
        <dbReference type="Pfam" id="PF06814"/>
    </source>
</evidence>
<dbReference type="AlphaFoldDB" id="A0A9W7DVN5"/>
<keyword evidence="5 7" id="KW-0472">Membrane</keyword>
<evidence type="ECO:0000256" key="5">
    <source>
        <dbReference type="ARBA" id="ARBA00023136"/>
    </source>
</evidence>